<dbReference type="Proteomes" id="UP000524450">
    <property type="component" value="Unassembled WGS sequence"/>
</dbReference>
<dbReference type="SUPFAM" id="SSF88713">
    <property type="entry name" value="Glycoside hydrolase/deacetylase"/>
    <property type="match status" value="1"/>
</dbReference>
<dbReference type="PROSITE" id="PS51677">
    <property type="entry name" value="NODB"/>
    <property type="match status" value="1"/>
</dbReference>
<sequence length="328" mass="35793">MRATNCSGFCQPSTIEAGIDMTALRRALAALLLLLGSSCVLAQTLALTFDDGLDPSKEPAAASWNRQILETLRDAGITSMVFPALVRTGPAQGLDLIRDWARAGHAVGNHTSRHRSLGSPQVPLADFIGDVKEAETVLSRLPGWTKMLRFPYLKEGDTLAKRDGMRLWMQAAGYRAAPVSIDASDWYYNQVYAAWLDEGNAGKADRVKAAYIEHLLDRAAYYDALARQVLGRSPAHVMLLHTSRINAAALGELIAAFRARGWTFTTARTAFDDPVYTVRIDTLPAGESVVWASAKAAQVPGLRYPAEDSVYEEPKLRALGLVPARLLR</sequence>
<dbReference type="GO" id="GO:0016810">
    <property type="term" value="F:hydrolase activity, acting on carbon-nitrogen (but not peptide) bonds"/>
    <property type="evidence" value="ECO:0007669"/>
    <property type="project" value="InterPro"/>
</dbReference>
<keyword evidence="2" id="KW-0378">Hydrolase</keyword>
<dbReference type="PANTHER" id="PTHR10587:SF133">
    <property type="entry name" value="CHITIN DEACETYLASE 1-RELATED"/>
    <property type="match status" value="1"/>
</dbReference>
<dbReference type="AlphaFoldDB" id="A0A840FK82"/>
<dbReference type="PANTHER" id="PTHR10587">
    <property type="entry name" value="GLYCOSYL TRANSFERASE-RELATED"/>
    <property type="match status" value="1"/>
</dbReference>
<organism evidence="4 5">
    <name type="scientific">Variovorax guangxiensis</name>
    <dbReference type="NCBI Taxonomy" id="1775474"/>
    <lineage>
        <taxon>Bacteria</taxon>
        <taxon>Pseudomonadati</taxon>
        <taxon>Pseudomonadota</taxon>
        <taxon>Betaproteobacteria</taxon>
        <taxon>Burkholderiales</taxon>
        <taxon>Comamonadaceae</taxon>
        <taxon>Variovorax</taxon>
    </lineage>
</organism>
<dbReference type="InterPro" id="IPR002509">
    <property type="entry name" value="NODB_dom"/>
</dbReference>
<evidence type="ECO:0000313" key="5">
    <source>
        <dbReference type="Proteomes" id="UP000524450"/>
    </source>
</evidence>
<accession>A0A840FK82</accession>
<keyword evidence="1" id="KW-0479">Metal-binding</keyword>
<dbReference type="InterPro" id="IPR011330">
    <property type="entry name" value="Glyco_hydro/deAcase_b/a-brl"/>
</dbReference>
<comment type="caution">
    <text evidence="4">The sequence shown here is derived from an EMBL/GenBank/DDBJ whole genome shotgun (WGS) entry which is preliminary data.</text>
</comment>
<reference evidence="4 5" key="1">
    <citation type="submission" date="2020-08" db="EMBL/GenBank/DDBJ databases">
        <title>Genomic Encyclopedia of Type Strains, Phase IV (KMG-V): Genome sequencing to study the core and pangenomes of soil and plant-associated prokaryotes.</title>
        <authorList>
            <person name="Whitman W."/>
        </authorList>
    </citation>
    <scope>NUCLEOTIDE SEQUENCE [LARGE SCALE GENOMIC DNA]</scope>
    <source>
        <strain evidence="4 5">34/80</strain>
    </source>
</reference>
<protein>
    <submittedName>
        <fullName evidence="4">Peptidoglycan/xylan/chitin deacetylase (PgdA/CDA1 family)</fullName>
    </submittedName>
</protein>
<dbReference type="EMBL" id="JACIFZ010000001">
    <property type="protein sequence ID" value="MBB4219630.1"/>
    <property type="molecule type" value="Genomic_DNA"/>
</dbReference>
<evidence type="ECO:0000313" key="4">
    <source>
        <dbReference type="EMBL" id="MBB4219630.1"/>
    </source>
</evidence>
<dbReference type="InterPro" id="IPR050248">
    <property type="entry name" value="Polysacc_deacetylase_ArnD"/>
</dbReference>
<feature type="domain" description="NodB homology" evidence="3">
    <location>
        <begin position="43"/>
        <end position="265"/>
    </location>
</feature>
<dbReference type="RefSeq" id="WP_311736978.1">
    <property type="nucleotide sequence ID" value="NZ_JACIFZ010000001.1"/>
</dbReference>
<evidence type="ECO:0000256" key="2">
    <source>
        <dbReference type="ARBA" id="ARBA00022801"/>
    </source>
</evidence>
<dbReference type="GO" id="GO:0046872">
    <property type="term" value="F:metal ion binding"/>
    <property type="evidence" value="ECO:0007669"/>
    <property type="project" value="UniProtKB-KW"/>
</dbReference>
<dbReference type="GO" id="GO:0005975">
    <property type="term" value="P:carbohydrate metabolic process"/>
    <property type="evidence" value="ECO:0007669"/>
    <property type="project" value="InterPro"/>
</dbReference>
<gene>
    <name evidence="4" type="ORF">GGD71_000377</name>
</gene>
<evidence type="ECO:0000256" key="1">
    <source>
        <dbReference type="ARBA" id="ARBA00022723"/>
    </source>
</evidence>
<evidence type="ECO:0000259" key="3">
    <source>
        <dbReference type="PROSITE" id="PS51677"/>
    </source>
</evidence>
<name>A0A840FK82_9BURK</name>
<dbReference type="Gene3D" id="3.20.20.370">
    <property type="entry name" value="Glycoside hydrolase/deacetylase"/>
    <property type="match status" value="1"/>
</dbReference>
<dbReference type="CDD" id="cd10960">
    <property type="entry name" value="CE4_NodB_like_1"/>
    <property type="match status" value="1"/>
</dbReference>
<dbReference type="GO" id="GO:0016020">
    <property type="term" value="C:membrane"/>
    <property type="evidence" value="ECO:0007669"/>
    <property type="project" value="TreeGrafter"/>
</dbReference>
<dbReference type="Pfam" id="PF01522">
    <property type="entry name" value="Polysacc_deac_1"/>
    <property type="match status" value="1"/>
</dbReference>
<proteinExistence type="predicted"/>